<evidence type="ECO:0000256" key="1">
    <source>
        <dbReference type="SAM" id="Phobius"/>
    </source>
</evidence>
<evidence type="ECO:0000313" key="3">
    <source>
        <dbReference type="Proteomes" id="UP001576784"/>
    </source>
</evidence>
<keyword evidence="3" id="KW-1185">Reference proteome</keyword>
<protein>
    <submittedName>
        <fullName evidence="2">CAAX protease</fullName>
    </submittedName>
</protein>
<dbReference type="RefSeq" id="WP_413262613.1">
    <property type="nucleotide sequence ID" value="NZ_JBHFNR010000056.1"/>
</dbReference>
<dbReference type="GO" id="GO:0008233">
    <property type="term" value="F:peptidase activity"/>
    <property type="evidence" value="ECO:0007669"/>
    <property type="project" value="UniProtKB-KW"/>
</dbReference>
<sequence length="957" mass="107283">MPKIVKFIALGLIGLLLAVLFHQVKNLWQVAYIAMGATWQLMLDILTISLITFIFAGLLVPFEALGWWAGWYGEEVNTNLHPGELVRDSPTNTSASGYVIYLDGIAQAKFEYLADATNFLEELEAVLPDEILIIKGLMPYSPINRPLTENGILSFFWRFVDQIQVSKSGGIIGFLMSLTIQLRNVIVVAISVDGRYGPIYNQGTAQVMYNSLINHGYQPDSAVPITLVGYSGGTQIALAAAPYLKRALKAPIEIISISGVFSGNNNILALEHFYHFVGDKDILERLGAIVFPQRWKIAFLSYWNRAKKYGKVTITSLGPVGHNDAGGPFDRHKKLPDGRSYFQQTVDYVAGIVLGNSHLIKESFPCKSSNYELYQQAEFNQPSYYPINQQVNSEIYRPIANWMGRLILPTPEQRKQVKGVLLEVYHAEAGYENLVGQIVNLRWSKNAIVQALVRSVKKDVHFSEDTKYSQRQGAIHPDRINGWRQVDPLESLAGSRPNDDVIVKLSEPIEVQFLVGEKRPTLVISEEPIQITGRFYGLVRILRPITNYGETKDYFLVVHFNRKYQQFDGVQEVVRIPQVVADVNGIFHSTNQNLHKSRLNITGWYIYGALDSSGIFIVQAIAPLALLRLQPHQVISGESDSWDYIKNKAWNVKGKKGKIESVLLIPKSPVSNPQWQEGDRALVLHVYGGIGGTKREPAAKTPIFLGHFAYGIAQVIREPLANELIFDIVYYQVYTHNVDGIIAGKIAWNRFIGDRQFGWLGSRPIADTLIKFDPVTDDFDVNGTKISALDLLAYQLEIMVARYRIGDGTGGTYVGPAYNCAQDSNQALYGIIKMTREAIKSHPELLEWLQDDPGEPEQLEQLLKLGKSIRGKLLPFGSARADWENNQSNLGISPEEDLFERLLTGLLSWRTLLPRLTSETVTRIFLKQGATIWVLRANQIGAEPHIEPIAPTPIGWQ</sequence>
<organism evidence="2 3">
    <name type="scientific">Floridaenema flaviceps BLCC-F50</name>
    <dbReference type="NCBI Taxonomy" id="3153642"/>
    <lineage>
        <taxon>Bacteria</taxon>
        <taxon>Bacillati</taxon>
        <taxon>Cyanobacteriota</taxon>
        <taxon>Cyanophyceae</taxon>
        <taxon>Oscillatoriophycideae</taxon>
        <taxon>Aerosakkonematales</taxon>
        <taxon>Aerosakkonemataceae</taxon>
        <taxon>Floridanema</taxon>
        <taxon>Floridanema flaviceps</taxon>
    </lineage>
</organism>
<keyword evidence="1" id="KW-0472">Membrane</keyword>
<proteinExistence type="predicted"/>
<keyword evidence="1" id="KW-1133">Transmembrane helix</keyword>
<evidence type="ECO:0000313" key="2">
    <source>
        <dbReference type="EMBL" id="MFB2892947.1"/>
    </source>
</evidence>
<keyword evidence="2" id="KW-0378">Hydrolase</keyword>
<keyword evidence="1" id="KW-0812">Transmembrane</keyword>
<reference evidence="2 3" key="1">
    <citation type="submission" date="2024-09" db="EMBL/GenBank/DDBJ databases">
        <title>Floridaenema gen nov. (Aerosakkonemataceae, Aerosakkonematales ord. nov., Cyanobacteria) from benthic tropical and subtropical fresh waters, with the description of four new species.</title>
        <authorList>
            <person name="Moretto J.A."/>
            <person name="Berthold D.E."/>
            <person name="Lefler F.W."/>
            <person name="Huang I.-S."/>
            <person name="Laughinghouse H. IV."/>
        </authorList>
    </citation>
    <scope>NUCLEOTIDE SEQUENCE [LARGE SCALE GENOMIC DNA]</scope>
    <source>
        <strain evidence="2 3">BLCC-F50</strain>
    </source>
</reference>
<feature type="transmembrane region" description="Helical" evidence="1">
    <location>
        <begin position="37"/>
        <end position="60"/>
    </location>
</feature>
<dbReference type="GO" id="GO:0006508">
    <property type="term" value="P:proteolysis"/>
    <property type="evidence" value="ECO:0007669"/>
    <property type="project" value="UniProtKB-KW"/>
</dbReference>
<dbReference type="EMBL" id="JBHFNR010000056">
    <property type="protein sequence ID" value="MFB2892947.1"/>
    <property type="molecule type" value="Genomic_DNA"/>
</dbReference>
<name>A0ABV4XNC8_9CYAN</name>
<keyword evidence="2" id="KW-0645">Protease</keyword>
<dbReference type="Proteomes" id="UP001576784">
    <property type="component" value="Unassembled WGS sequence"/>
</dbReference>
<accession>A0ABV4XNC8</accession>
<gene>
    <name evidence="2" type="ORF">ACE1CI_08380</name>
</gene>
<comment type="caution">
    <text evidence="2">The sequence shown here is derived from an EMBL/GenBank/DDBJ whole genome shotgun (WGS) entry which is preliminary data.</text>
</comment>